<keyword evidence="3" id="KW-1185">Reference proteome</keyword>
<reference evidence="2" key="2">
    <citation type="submission" date="2025-09" db="UniProtKB">
        <authorList>
            <consortium name="Ensembl"/>
        </authorList>
    </citation>
    <scope>IDENTIFICATION</scope>
</reference>
<evidence type="ECO:0000313" key="3">
    <source>
        <dbReference type="Proteomes" id="UP000694407"/>
    </source>
</evidence>
<reference evidence="2" key="1">
    <citation type="submission" date="2025-08" db="UniProtKB">
        <authorList>
            <consortium name="Ensembl"/>
        </authorList>
    </citation>
    <scope>IDENTIFICATION</scope>
</reference>
<feature type="chain" id="PRO_5034573057" evidence="1">
    <location>
        <begin position="23"/>
        <end position="68"/>
    </location>
</feature>
<dbReference type="Proteomes" id="UP000694407">
    <property type="component" value="Unplaced"/>
</dbReference>
<evidence type="ECO:0000313" key="2">
    <source>
        <dbReference type="Ensembl" id="ENSMMMP00000025471.1"/>
    </source>
</evidence>
<dbReference type="Ensembl" id="ENSMMMT00000028830.1">
    <property type="protein sequence ID" value="ENSMMMP00000025471.1"/>
    <property type="gene ID" value="ENSMMMG00000022316.1"/>
</dbReference>
<sequence>MAGSPGALRRLCVLLMAETVSGAWGPSTGTHISPPFPALAVNQTPMADVSIQAGSWGHHHDTGAPAGQ</sequence>
<dbReference type="AlphaFoldDB" id="A0A8C6AA54"/>
<name>A0A8C6AA54_MARMA</name>
<feature type="signal peptide" evidence="1">
    <location>
        <begin position="1"/>
        <end position="22"/>
    </location>
</feature>
<accession>A0A8C6AA54</accession>
<keyword evidence="1" id="KW-0732">Signal</keyword>
<proteinExistence type="predicted"/>
<organism evidence="2 3">
    <name type="scientific">Marmota marmota marmota</name>
    <name type="common">Alpine marmot</name>
    <dbReference type="NCBI Taxonomy" id="9994"/>
    <lineage>
        <taxon>Eukaryota</taxon>
        <taxon>Metazoa</taxon>
        <taxon>Chordata</taxon>
        <taxon>Craniata</taxon>
        <taxon>Vertebrata</taxon>
        <taxon>Euteleostomi</taxon>
        <taxon>Mammalia</taxon>
        <taxon>Eutheria</taxon>
        <taxon>Euarchontoglires</taxon>
        <taxon>Glires</taxon>
        <taxon>Rodentia</taxon>
        <taxon>Sciuromorpha</taxon>
        <taxon>Sciuridae</taxon>
        <taxon>Xerinae</taxon>
        <taxon>Marmotini</taxon>
        <taxon>Marmota</taxon>
    </lineage>
</organism>
<protein>
    <submittedName>
        <fullName evidence="2">Uncharacterized protein</fullName>
    </submittedName>
</protein>
<evidence type="ECO:0000256" key="1">
    <source>
        <dbReference type="SAM" id="SignalP"/>
    </source>
</evidence>